<name>A0ACC3YER9_COLTU</name>
<accession>A0ACC3YER9</accession>
<proteinExistence type="predicted"/>
<evidence type="ECO:0000313" key="2">
    <source>
        <dbReference type="Proteomes" id="UP000805649"/>
    </source>
</evidence>
<protein>
    <submittedName>
        <fullName evidence="1">Uncharacterized protein</fullName>
    </submittedName>
</protein>
<reference evidence="1 2" key="1">
    <citation type="journal article" date="2020" name="Phytopathology">
        <title>Genome Sequence Resources of Colletotrichum truncatum, C. plurivorum, C. musicola, and C. sojae: Four Species Pathogenic to Soybean (Glycine max).</title>
        <authorList>
            <person name="Rogerio F."/>
            <person name="Boufleur T.R."/>
            <person name="Ciampi-Guillardi M."/>
            <person name="Sukno S.A."/>
            <person name="Thon M.R."/>
            <person name="Massola Junior N.S."/>
            <person name="Baroncelli R."/>
        </authorList>
    </citation>
    <scope>NUCLEOTIDE SEQUENCE [LARGE SCALE GENOMIC DNA]</scope>
    <source>
        <strain evidence="1 2">CMES1059</strain>
    </source>
</reference>
<dbReference type="Proteomes" id="UP000805649">
    <property type="component" value="Unassembled WGS sequence"/>
</dbReference>
<gene>
    <name evidence="1" type="ORF">CTRU02_214428</name>
</gene>
<sequence>MRNPFRIKKQRQTWEGRPRGLTLDDPVFKDWDKEDIQIQPKERKSDGDIQRKPIRNDGVDGTRYASDDSGHYYNHNTTLGYASIAGVLSGDAAQNTMDSSSADCGSAGSAGGDGSGGQ</sequence>
<organism evidence="1 2">
    <name type="scientific">Colletotrichum truncatum</name>
    <name type="common">Anthracnose fungus</name>
    <name type="synonym">Colletotrichum capsici</name>
    <dbReference type="NCBI Taxonomy" id="5467"/>
    <lineage>
        <taxon>Eukaryota</taxon>
        <taxon>Fungi</taxon>
        <taxon>Dikarya</taxon>
        <taxon>Ascomycota</taxon>
        <taxon>Pezizomycotina</taxon>
        <taxon>Sordariomycetes</taxon>
        <taxon>Hypocreomycetidae</taxon>
        <taxon>Glomerellales</taxon>
        <taxon>Glomerellaceae</taxon>
        <taxon>Colletotrichum</taxon>
        <taxon>Colletotrichum truncatum species complex</taxon>
    </lineage>
</organism>
<evidence type="ECO:0000313" key="1">
    <source>
        <dbReference type="EMBL" id="KAL0930353.1"/>
    </source>
</evidence>
<dbReference type="EMBL" id="VUJX02000011">
    <property type="protein sequence ID" value="KAL0930353.1"/>
    <property type="molecule type" value="Genomic_DNA"/>
</dbReference>
<keyword evidence="2" id="KW-1185">Reference proteome</keyword>
<comment type="caution">
    <text evidence="1">The sequence shown here is derived from an EMBL/GenBank/DDBJ whole genome shotgun (WGS) entry which is preliminary data.</text>
</comment>